<sequence>MTVSAKKRIWGWWFFDWASQPYNTLLLTFIFGPYFAELARAHFGAQGLDAEAASAASQAYWSATQTVTGIIIAILAPLLGVIADGRGRKMPWIWLFSAMYVTGAFVLWWAVPGMPTLFWAAFWFAFGFIGMELATNFTNALMPSLAAEEEMGKVSGSGFAFGYLGGVLALFIFLLFFADDAKTGKTFVGLSPAFGLLDPATREGTRSVGPFTAIWYVVFMVPFFLWVREPAVAGGKKIGAAIAGLGDAIRGLRHRRSLLFFLLASMFYRDSLNATYALGGAFASNVMGWTVIQSGVFGIVAAIAATFASWLGGKLDASVGPKPVIVLAVVFLTLTIIVMMNLTPVSFFGRVLPDGSPLPNMIFYGCGVVIGACGGIAQAASRTLMVFHTSAHDAAGDFGFYGLSGKATAFLAPGLITLATTMTGSARLGIAPLVGLFLIGLILMLWVSPKGERPVK</sequence>
<dbReference type="GO" id="GO:0012505">
    <property type="term" value="C:endomembrane system"/>
    <property type="evidence" value="ECO:0007669"/>
    <property type="project" value="UniProtKB-SubCell"/>
</dbReference>
<dbReference type="InterPro" id="IPR024671">
    <property type="entry name" value="Atg22-like"/>
</dbReference>
<dbReference type="Proteomes" id="UP000238338">
    <property type="component" value="Unassembled WGS sequence"/>
</dbReference>
<keyword evidence="2" id="KW-0813">Transport</keyword>
<feature type="transmembrane region" description="Helical" evidence="6">
    <location>
        <begin position="21"/>
        <end position="39"/>
    </location>
</feature>
<dbReference type="AlphaFoldDB" id="A0A2S8S479"/>
<feature type="transmembrane region" description="Helical" evidence="6">
    <location>
        <begin position="158"/>
        <end position="178"/>
    </location>
</feature>
<keyword evidence="8" id="KW-1185">Reference proteome</keyword>
<feature type="transmembrane region" description="Helical" evidence="6">
    <location>
        <begin position="258"/>
        <end position="279"/>
    </location>
</feature>
<keyword evidence="4 6" id="KW-1133">Transmembrane helix</keyword>
<evidence type="ECO:0000256" key="6">
    <source>
        <dbReference type="SAM" id="Phobius"/>
    </source>
</evidence>
<evidence type="ECO:0000256" key="1">
    <source>
        <dbReference type="ARBA" id="ARBA00004127"/>
    </source>
</evidence>
<dbReference type="InterPro" id="IPR036259">
    <property type="entry name" value="MFS_trans_sf"/>
</dbReference>
<evidence type="ECO:0000256" key="5">
    <source>
        <dbReference type="ARBA" id="ARBA00023136"/>
    </source>
</evidence>
<feature type="transmembrane region" description="Helical" evidence="6">
    <location>
        <begin position="92"/>
        <end position="111"/>
    </location>
</feature>
<comment type="caution">
    <text evidence="7">The sequence shown here is derived from an EMBL/GenBank/DDBJ whole genome shotgun (WGS) entry which is preliminary data.</text>
</comment>
<organism evidence="7 8">
    <name type="scientific">Albidovulum denitrificans</name>
    <dbReference type="NCBI Taxonomy" id="404881"/>
    <lineage>
        <taxon>Bacteria</taxon>
        <taxon>Pseudomonadati</taxon>
        <taxon>Pseudomonadota</taxon>
        <taxon>Alphaproteobacteria</taxon>
        <taxon>Rhodobacterales</taxon>
        <taxon>Paracoccaceae</taxon>
        <taxon>Albidovulum</taxon>
    </lineage>
</organism>
<feature type="transmembrane region" description="Helical" evidence="6">
    <location>
        <begin position="208"/>
        <end position="227"/>
    </location>
</feature>
<evidence type="ECO:0000256" key="4">
    <source>
        <dbReference type="ARBA" id="ARBA00022989"/>
    </source>
</evidence>
<evidence type="ECO:0000256" key="3">
    <source>
        <dbReference type="ARBA" id="ARBA00022692"/>
    </source>
</evidence>
<dbReference type="SUPFAM" id="SSF103473">
    <property type="entry name" value="MFS general substrate transporter"/>
    <property type="match status" value="1"/>
</dbReference>
<feature type="transmembrane region" description="Helical" evidence="6">
    <location>
        <begin position="324"/>
        <end position="342"/>
    </location>
</feature>
<feature type="transmembrane region" description="Helical" evidence="6">
    <location>
        <begin position="117"/>
        <end position="137"/>
    </location>
</feature>
<dbReference type="InterPro" id="IPR050495">
    <property type="entry name" value="ATG22/LtaA_families"/>
</dbReference>
<dbReference type="PANTHER" id="PTHR23519:SF1">
    <property type="entry name" value="AUTOPHAGY-RELATED PROTEIN 22"/>
    <property type="match status" value="1"/>
</dbReference>
<feature type="transmembrane region" description="Helical" evidence="6">
    <location>
        <begin position="362"/>
        <end position="380"/>
    </location>
</feature>
<keyword evidence="3 6" id="KW-0812">Transmembrane</keyword>
<dbReference type="RefSeq" id="WP_105515849.1">
    <property type="nucleotide sequence ID" value="NZ_PVEP01000008.1"/>
</dbReference>
<dbReference type="Gene3D" id="1.20.1250.20">
    <property type="entry name" value="MFS general substrate transporter like domains"/>
    <property type="match status" value="2"/>
</dbReference>
<protein>
    <submittedName>
        <fullName evidence="7">UMF1 family MFS transporter</fullName>
    </submittedName>
</protein>
<dbReference type="Pfam" id="PF11700">
    <property type="entry name" value="ATG22"/>
    <property type="match status" value="1"/>
</dbReference>
<gene>
    <name evidence="7" type="ORF">LX70_03275</name>
</gene>
<dbReference type="OrthoDB" id="9768783at2"/>
<keyword evidence="5 6" id="KW-0472">Membrane</keyword>
<comment type="subcellular location">
    <subcellularLocation>
        <location evidence="1">Endomembrane system</location>
        <topology evidence="1">Multi-pass membrane protein</topology>
    </subcellularLocation>
</comment>
<feature type="transmembrane region" description="Helical" evidence="6">
    <location>
        <begin position="400"/>
        <end position="422"/>
    </location>
</feature>
<evidence type="ECO:0000256" key="2">
    <source>
        <dbReference type="ARBA" id="ARBA00022448"/>
    </source>
</evidence>
<feature type="transmembrane region" description="Helical" evidence="6">
    <location>
        <begin position="428"/>
        <end position="447"/>
    </location>
</feature>
<proteinExistence type="predicted"/>
<name>A0A2S8S479_9RHOB</name>
<feature type="transmembrane region" description="Helical" evidence="6">
    <location>
        <begin position="291"/>
        <end position="312"/>
    </location>
</feature>
<feature type="transmembrane region" description="Helical" evidence="6">
    <location>
        <begin position="59"/>
        <end position="80"/>
    </location>
</feature>
<dbReference type="EMBL" id="PVEP01000008">
    <property type="protein sequence ID" value="PQV55610.1"/>
    <property type="molecule type" value="Genomic_DNA"/>
</dbReference>
<reference evidence="7 8" key="1">
    <citation type="submission" date="2018-02" db="EMBL/GenBank/DDBJ databases">
        <title>Genomic Encyclopedia of Archaeal and Bacterial Type Strains, Phase II (KMG-II): from individual species to whole genera.</title>
        <authorList>
            <person name="Goeker M."/>
        </authorList>
    </citation>
    <scope>NUCLEOTIDE SEQUENCE [LARGE SCALE GENOMIC DNA]</scope>
    <source>
        <strain evidence="7 8">DSM 18921</strain>
    </source>
</reference>
<evidence type="ECO:0000313" key="8">
    <source>
        <dbReference type="Proteomes" id="UP000238338"/>
    </source>
</evidence>
<accession>A0A2S8S479</accession>
<dbReference type="PANTHER" id="PTHR23519">
    <property type="entry name" value="AUTOPHAGY-RELATED PROTEIN 22"/>
    <property type="match status" value="1"/>
</dbReference>
<evidence type="ECO:0000313" key="7">
    <source>
        <dbReference type="EMBL" id="PQV55610.1"/>
    </source>
</evidence>